<comment type="caution">
    <text evidence="11">The sequence shown here is derived from an EMBL/GenBank/DDBJ whole genome shotgun (WGS) entry which is preliminary data.</text>
</comment>
<dbReference type="PANTHER" id="PTHR13710">
    <property type="entry name" value="DNA HELICASE RECQ FAMILY MEMBER"/>
    <property type="match status" value="1"/>
</dbReference>
<dbReference type="GO" id="GO:0005737">
    <property type="term" value="C:cytoplasm"/>
    <property type="evidence" value="ECO:0007669"/>
    <property type="project" value="TreeGrafter"/>
</dbReference>
<reference evidence="11" key="2">
    <citation type="submission" date="2023-05" db="EMBL/GenBank/DDBJ databases">
        <authorList>
            <consortium name="Lawrence Berkeley National Laboratory"/>
            <person name="Steindorff A."/>
            <person name="Hensen N."/>
            <person name="Bonometti L."/>
            <person name="Westerberg I."/>
            <person name="Brannstrom I.O."/>
            <person name="Guillou S."/>
            <person name="Cros-Aarteil S."/>
            <person name="Calhoun S."/>
            <person name="Haridas S."/>
            <person name="Kuo A."/>
            <person name="Mondo S."/>
            <person name="Pangilinan J."/>
            <person name="Riley R."/>
            <person name="Labutti K."/>
            <person name="Andreopoulos B."/>
            <person name="Lipzen A."/>
            <person name="Chen C."/>
            <person name="Yanf M."/>
            <person name="Daum C."/>
            <person name="Ng V."/>
            <person name="Clum A."/>
            <person name="Ohm R."/>
            <person name="Martin F."/>
            <person name="Silar P."/>
            <person name="Natvig D."/>
            <person name="Lalanne C."/>
            <person name="Gautier V."/>
            <person name="Ament-Velasquez S.L."/>
            <person name="Kruys A."/>
            <person name="Hutchinson M.I."/>
            <person name="Powell A.J."/>
            <person name="Barry K."/>
            <person name="Miller A.N."/>
            <person name="Grigoriev I.V."/>
            <person name="Debuchy R."/>
            <person name="Gladieux P."/>
            <person name="Thoren M.H."/>
            <person name="Johannesson H."/>
        </authorList>
    </citation>
    <scope>NUCLEOTIDE SEQUENCE</scope>
    <source>
        <strain evidence="11">PSN293</strain>
    </source>
</reference>
<dbReference type="Gene3D" id="1.10.10.10">
    <property type="entry name" value="Winged helix-like DNA-binding domain superfamily/Winged helix DNA-binding domain"/>
    <property type="match status" value="1"/>
</dbReference>
<dbReference type="GO" id="GO:0000724">
    <property type="term" value="P:double-strand break repair via homologous recombination"/>
    <property type="evidence" value="ECO:0007669"/>
    <property type="project" value="TreeGrafter"/>
</dbReference>
<evidence type="ECO:0000256" key="6">
    <source>
        <dbReference type="ARBA" id="ARBA00034617"/>
    </source>
</evidence>
<dbReference type="EMBL" id="MU858260">
    <property type="protein sequence ID" value="KAK4208061.1"/>
    <property type="molecule type" value="Genomic_DNA"/>
</dbReference>
<dbReference type="Proteomes" id="UP001301769">
    <property type="component" value="Unassembled WGS sequence"/>
</dbReference>
<dbReference type="SMART" id="SM00490">
    <property type="entry name" value="HELICc"/>
    <property type="match status" value="1"/>
</dbReference>
<evidence type="ECO:0000313" key="12">
    <source>
        <dbReference type="Proteomes" id="UP001301769"/>
    </source>
</evidence>
<comment type="similarity">
    <text evidence="1">Belongs to the helicase family. RecQ subfamily.</text>
</comment>
<dbReference type="GO" id="GO:0016787">
    <property type="term" value="F:hydrolase activity"/>
    <property type="evidence" value="ECO:0007669"/>
    <property type="project" value="UniProtKB-KW"/>
</dbReference>
<organism evidence="11 12">
    <name type="scientific">Rhypophila decipiens</name>
    <dbReference type="NCBI Taxonomy" id="261697"/>
    <lineage>
        <taxon>Eukaryota</taxon>
        <taxon>Fungi</taxon>
        <taxon>Dikarya</taxon>
        <taxon>Ascomycota</taxon>
        <taxon>Pezizomycotina</taxon>
        <taxon>Sordariomycetes</taxon>
        <taxon>Sordariomycetidae</taxon>
        <taxon>Sordariales</taxon>
        <taxon>Naviculisporaceae</taxon>
        <taxon>Rhypophila</taxon>
    </lineage>
</organism>
<dbReference type="GO" id="GO:0043138">
    <property type="term" value="F:3'-5' DNA helicase activity"/>
    <property type="evidence" value="ECO:0007669"/>
    <property type="project" value="UniProtKB-EC"/>
</dbReference>
<reference evidence="11" key="1">
    <citation type="journal article" date="2023" name="Mol. Phylogenet. Evol.">
        <title>Genome-scale phylogeny and comparative genomics of the fungal order Sordariales.</title>
        <authorList>
            <person name="Hensen N."/>
            <person name="Bonometti L."/>
            <person name="Westerberg I."/>
            <person name="Brannstrom I.O."/>
            <person name="Guillou S."/>
            <person name="Cros-Aarteil S."/>
            <person name="Calhoun S."/>
            <person name="Haridas S."/>
            <person name="Kuo A."/>
            <person name="Mondo S."/>
            <person name="Pangilinan J."/>
            <person name="Riley R."/>
            <person name="LaButti K."/>
            <person name="Andreopoulos B."/>
            <person name="Lipzen A."/>
            <person name="Chen C."/>
            <person name="Yan M."/>
            <person name="Daum C."/>
            <person name="Ng V."/>
            <person name="Clum A."/>
            <person name="Steindorff A."/>
            <person name="Ohm R.A."/>
            <person name="Martin F."/>
            <person name="Silar P."/>
            <person name="Natvig D.O."/>
            <person name="Lalanne C."/>
            <person name="Gautier V."/>
            <person name="Ament-Velasquez S.L."/>
            <person name="Kruys A."/>
            <person name="Hutchinson M.I."/>
            <person name="Powell A.J."/>
            <person name="Barry K."/>
            <person name="Miller A.N."/>
            <person name="Grigoriev I.V."/>
            <person name="Debuchy R."/>
            <person name="Gladieux P."/>
            <person name="Hiltunen Thoren M."/>
            <person name="Johannesson H."/>
        </authorList>
    </citation>
    <scope>NUCLEOTIDE SEQUENCE</scope>
    <source>
        <strain evidence="11">PSN293</strain>
    </source>
</reference>
<feature type="domain" description="Helicase ATP-binding" evidence="9">
    <location>
        <begin position="89"/>
        <end position="274"/>
    </location>
</feature>
<evidence type="ECO:0000256" key="5">
    <source>
        <dbReference type="ARBA" id="ARBA00022840"/>
    </source>
</evidence>
<name>A0AAN6XWU9_9PEZI</name>
<dbReference type="InterPro" id="IPR036388">
    <property type="entry name" value="WH-like_DNA-bd_sf"/>
</dbReference>
<evidence type="ECO:0000256" key="2">
    <source>
        <dbReference type="ARBA" id="ARBA00022741"/>
    </source>
</evidence>
<evidence type="ECO:0000256" key="8">
    <source>
        <dbReference type="SAM" id="MobiDB-lite"/>
    </source>
</evidence>
<evidence type="ECO:0000259" key="9">
    <source>
        <dbReference type="PROSITE" id="PS51192"/>
    </source>
</evidence>
<dbReference type="InterPro" id="IPR004589">
    <property type="entry name" value="DNA_helicase_ATP-dep_RecQ"/>
</dbReference>
<dbReference type="SMART" id="SM00487">
    <property type="entry name" value="DEXDc"/>
    <property type="match status" value="1"/>
</dbReference>
<dbReference type="InterPro" id="IPR027417">
    <property type="entry name" value="P-loop_NTPase"/>
</dbReference>
<keyword evidence="12" id="KW-1185">Reference proteome</keyword>
<dbReference type="PANTHER" id="PTHR13710:SF120">
    <property type="entry name" value="BIFUNCTIONAL 3'-5' EXONUCLEASE_ATP-DEPENDENT HELICASE WRN"/>
    <property type="match status" value="1"/>
</dbReference>
<dbReference type="AlphaFoldDB" id="A0AAN6XWU9"/>
<keyword evidence="2" id="KW-0547">Nucleotide-binding</keyword>
<gene>
    <name evidence="11" type="ORF">QBC37DRAFT_82934</name>
</gene>
<evidence type="ECO:0000313" key="11">
    <source>
        <dbReference type="EMBL" id="KAK4208061.1"/>
    </source>
</evidence>
<evidence type="ECO:0000259" key="10">
    <source>
        <dbReference type="PROSITE" id="PS51194"/>
    </source>
</evidence>
<feature type="domain" description="Helicase C-terminal" evidence="10">
    <location>
        <begin position="321"/>
        <end position="467"/>
    </location>
</feature>
<evidence type="ECO:0000256" key="1">
    <source>
        <dbReference type="ARBA" id="ARBA00005446"/>
    </source>
</evidence>
<keyword evidence="5" id="KW-0067">ATP-binding</keyword>
<dbReference type="NCBIfam" id="TIGR00614">
    <property type="entry name" value="recQ_fam"/>
    <property type="match status" value="1"/>
</dbReference>
<dbReference type="SUPFAM" id="SSF52540">
    <property type="entry name" value="P-loop containing nucleoside triphosphate hydrolases"/>
    <property type="match status" value="1"/>
</dbReference>
<dbReference type="GO" id="GO:0003676">
    <property type="term" value="F:nucleic acid binding"/>
    <property type="evidence" value="ECO:0007669"/>
    <property type="project" value="InterPro"/>
</dbReference>
<dbReference type="GO" id="GO:0005694">
    <property type="term" value="C:chromosome"/>
    <property type="evidence" value="ECO:0007669"/>
    <property type="project" value="TreeGrafter"/>
</dbReference>
<evidence type="ECO:0000256" key="7">
    <source>
        <dbReference type="ARBA" id="ARBA00034808"/>
    </source>
</evidence>
<accession>A0AAN6XWU9</accession>
<comment type="catalytic activity">
    <reaction evidence="6">
        <text>Couples ATP hydrolysis with the unwinding of duplex DNA by translocating in the 3'-5' direction.</text>
        <dbReference type="EC" id="5.6.2.4"/>
    </reaction>
</comment>
<dbReference type="InterPro" id="IPR011545">
    <property type="entry name" value="DEAD/DEAH_box_helicase_dom"/>
</dbReference>
<dbReference type="CDD" id="cd18018">
    <property type="entry name" value="DEXHc_RecQ4-like"/>
    <property type="match status" value="1"/>
</dbReference>
<dbReference type="Pfam" id="PF00270">
    <property type="entry name" value="DEAD"/>
    <property type="match status" value="1"/>
</dbReference>
<keyword evidence="3 11" id="KW-0378">Hydrolase</keyword>
<dbReference type="EC" id="5.6.2.4" evidence="7"/>
<dbReference type="PROSITE" id="PS51192">
    <property type="entry name" value="HELICASE_ATP_BIND_1"/>
    <property type="match status" value="1"/>
</dbReference>
<dbReference type="InterPro" id="IPR001650">
    <property type="entry name" value="Helicase_C-like"/>
</dbReference>
<dbReference type="GO" id="GO:0005524">
    <property type="term" value="F:ATP binding"/>
    <property type="evidence" value="ECO:0007669"/>
    <property type="project" value="UniProtKB-KW"/>
</dbReference>
<dbReference type="GO" id="GO:0005634">
    <property type="term" value="C:nucleus"/>
    <property type="evidence" value="ECO:0007669"/>
    <property type="project" value="TreeGrafter"/>
</dbReference>
<dbReference type="Pfam" id="PF00271">
    <property type="entry name" value="Helicase_C"/>
    <property type="match status" value="1"/>
</dbReference>
<protein>
    <recommendedName>
        <fullName evidence="7">DNA 3'-5' helicase</fullName>
        <ecNumber evidence="7">5.6.2.4</ecNumber>
    </recommendedName>
</protein>
<dbReference type="InterPro" id="IPR014001">
    <property type="entry name" value="Helicase_ATP-bd"/>
</dbReference>
<evidence type="ECO:0000256" key="4">
    <source>
        <dbReference type="ARBA" id="ARBA00022806"/>
    </source>
</evidence>
<feature type="region of interest" description="Disordered" evidence="8">
    <location>
        <begin position="1"/>
        <end position="25"/>
    </location>
</feature>
<sequence length="757" mass="83600">MTAPPPPPATGGSAELDSGDEFDQDDVFDDIDEADLAELEQRPAKRIKREPGASPDVEVNQFHLVELADRLLKDKFGFESFRHEQHGAIRTILAGENALVVFPTGAGKSLCYQIPAIAFPELDKVDGGSREPDSSGVTLVVSPLIALMKDQVDALKRRGIAADSIDSSKTWEQLQVIHASMRDNKLRILYCAPERLNNEGFVESIKHLRGGIRLLAVDEAHCVSEWGHSFRPDYLKVARFVDEIKAERVICLTATATPKVAEDICKAFKIGESCVFKTSPYRPNLMLHAKAIDYQGGTTAEHMIGLLFGGRRSGRDEGDVRFEELFRFLRANPGPTLVYVALQHQAELHAEALASKGFSAAAFHAGLKQEVKKQVQEDFMAGKIRIVCATIAFGMGIDKADIRNIVHWDLSSTVEEYSQQIGRAGRDGKKSVCMFLLAPSAFYLREVFARGDLPSRQSLKGLLMDIISEAARGVPVGGVFKLSQYAQGRQFDIRPSPLQVIYATLELHFGLFRAITPEYSTYKFEAKTPSYLATLKNDRTPAAKAILSSAVKKVKFYDIDVKAAAMASGGVVDRADIIKKLNQLNDSGIIELHTSGLLHRYTLLKNLPDSDAEVEMVVDKLYQDMQGRERDAIRRGREVVELITGSKCFALALAEHFGMTLPDNKQNCGHCTFCLTRKPVVAPVERVTPTTRASISGVLAATNVRDDPRFLARVAFGIKSPRVSQLKLDKHDCFRSLAHHSFDALLREFTKACKAAN</sequence>
<evidence type="ECO:0000256" key="3">
    <source>
        <dbReference type="ARBA" id="ARBA00022801"/>
    </source>
</evidence>
<dbReference type="GO" id="GO:0009378">
    <property type="term" value="F:four-way junction helicase activity"/>
    <property type="evidence" value="ECO:0007669"/>
    <property type="project" value="TreeGrafter"/>
</dbReference>
<keyword evidence="4" id="KW-0347">Helicase</keyword>
<dbReference type="Gene3D" id="3.40.50.300">
    <property type="entry name" value="P-loop containing nucleotide triphosphate hydrolases"/>
    <property type="match status" value="2"/>
</dbReference>
<proteinExistence type="inferred from homology"/>
<dbReference type="PROSITE" id="PS51194">
    <property type="entry name" value="HELICASE_CTER"/>
    <property type="match status" value="1"/>
</dbReference>